<dbReference type="SUPFAM" id="SSF101690">
    <property type="entry name" value="PAZ domain"/>
    <property type="match status" value="1"/>
</dbReference>
<evidence type="ECO:0008006" key="4">
    <source>
        <dbReference type="Google" id="ProtNLM"/>
    </source>
</evidence>
<feature type="region of interest" description="Disordered" evidence="1">
    <location>
        <begin position="1"/>
        <end position="49"/>
    </location>
</feature>
<organism evidence="2 3">
    <name type="scientific">Pristionchus mayeri</name>
    <dbReference type="NCBI Taxonomy" id="1317129"/>
    <lineage>
        <taxon>Eukaryota</taxon>
        <taxon>Metazoa</taxon>
        <taxon>Ecdysozoa</taxon>
        <taxon>Nematoda</taxon>
        <taxon>Chromadorea</taxon>
        <taxon>Rhabditida</taxon>
        <taxon>Rhabditina</taxon>
        <taxon>Diplogasteromorpha</taxon>
        <taxon>Diplogasteroidea</taxon>
        <taxon>Neodiplogasteridae</taxon>
        <taxon>Pristionchus</taxon>
    </lineage>
</organism>
<gene>
    <name evidence="2" type="ORF">PMAYCL1PPCAC_24524</name>
</gene>
<feature type="compositionally biased region" description="Basic and acidic residues" evidence="1">
    <location>
        <begin position="1"/>
        <end position="11"/>
    </location>
</feature>
<dbReference type="Proteomes" id="UP001328107">
    <property type="component" value="Unassembled WGS sequence"/>
</dbReference>
<dbReference type="InterPro" id="IPR036085">
    <property type="entry name" value="PAZ_dom_sf"/>
</dbReference>
<proteinExistence type="predicted"/>
<accession>A0AAN5I7G6</accession>
<evidence type="ECO:0000256" key="1">
    <source>
        <dbReference type="SAM" id="MobiDB-lite"/>
    </source>
</evidence>
<sequence>YRDGGEYREGKGGGSGYSGRGGGEGYRGGSNYGARGGNRGRGEYRGGFGGGERYVTSGLQSMNLGAEPEPLDFAPPKNGEQDGYKAAAKPAPAFREGKKTFDVFFNAWEFEFNDRLVYSYDVCVSLEAVGNDNSTRVISVNKGPRDDASVHERNELIKAAIKAGLEIYRILSETGVHLSDGASLMYTNEDIGATLKGHHNKISVPVSDLLSRYPQVRKFIRNSSVRNIVIEVNGCKRFNMKDFSGMTNVDRKDVDQSVKQFFEILTSDHALSTHTYHSFTGGKLYRARPDGRNTFPDAGFGQERRPGMSKGFTLAEKDGGIIAALNIDSTTGTFWCGKTLVDTIMKINGWQNVMDAVWTARAILRTNNMLKGLRVSYLPPNAKSSFDFQISSLTASCSTTTKGDTYCKVTTIEDKTVKNSNGEDEPLYNKFSYVDLKLRHWPLIESKRTKRRVDDPTQFDVITQYFPVELLTVKDHQRVHIKKQGEQVHAIRVNERWNRTSTDLEALNLCGHTVGPVTNPILEAFGVRVVRKPLSSKAIVRNMPTITFKQPGFSSPINTQHSTRTRLPARLPPISPLSSSHSLPLNPKTSWENSVGFSFLQRKERT</sequence>
<feature type="compositionally biased region" description="Gly residues" evidence="1">
    <location>
        <begin position="12"/>
        <end position="49"/>
    </location>
</feature>
<keyword evidence="3" id="KW-1185">Reference proteome</keyword>
<evidence type="ECO:0000313" key="3">
    <source>
        <dbReference type="Proteomes" id="UP001328107"/>
    </source>
</evidence>
<protein>
    <recommendedName>
        <fullName evidence="4">PAZ domain-containing protein</fullName>
    </recommendedName>
</protein>
<comment type="caution">
    <text evidence="2">The sequence shown here is derived from an EMBL/GenBank/DDBJ whole genome shotgun (WGS) entry which is preliminary data.</text>
</comment>
<evidence type="ECO:0000313" key="2">
    <source>
        <dbReference type="EMBL" id="GMR54329.1"/>
    </source>
</evidence>
<dbReference type="EMBL" id="BTRK01000005">
    <property type="protein sequence ID" value="GMR54329.1"/>
    <property type="molecule type" value="Genomic_DNA"/>
</dbReference>
<reference evidence="3" key="1">
    <citation type="submission" date="2022-10" db="EMBL/GenBank/DDBJ databases">
        <title>Genome assembly of Pristionchus species.</title>
        <authorList>
            <person name="Yoshida K."/>
            <person name="Sommer R.J."/>
        </authorList>
    </citation>
    <scope>NUCLEOTIDE SEQUENCE [LARGE SCALE GENOMIC DNA]</scope>
    <source>
        <strain evidence="3">RS5460</strain>
    </source>
</reference>
<feature type="non-terminal residue" evidence="2">
    <location>
        <position position="1"/>
    </location>
</feature>
<dbReference type="Gene3D" id="2.170.260.10">
    <property type="entry name" value="paz domain"/>
    <property type="match status" value="1"/>
</dbReference>
<name>A0AAN5I7G6_9BILA</name>
<dbReference type="AlphaFoldDB" id="A0AAN5I7G6"/>